<dbReference type="SUPFAM" id="SSF56954">
    <property type="entry name" value="Outer membrane efflux proteins (OEP)"/>
    <property type="match status" value="1"/>
</dbReference>
<dbReference type="GO" id="GO:0009279">
    <property type="term" value="C:cell outer membrane"/>
    <property type="evidence" value="ECO:0007669"/>
    <property type="project" value="UniProtKB-SubCell"/>
</dbReference>
<keyword evidence="2" id="KW-0813">Transport</keyword>
<dbReference type="Pfam" id="PF02321">
    <property type="entry name" value="OEP"/>
    <property type="match status" value="2"/>
</dbReference>
<dbReference type="GO" id="GO:0015288">
    <property type="term" value="F:porin activity"/>
    <property type="evidence" value="ECO:0007669"/>
    <property type="project" value="TreeGrafter"/>
</dbReference>
<dbReference type="PANTHER" id="PTHR30026:SF20">
    <property type="entry name" value="OUTER MEMBRANE PROTEIN TOLC"/>
    <property type="match status" value="1"/>
</dbReference>
<comment type="subcellular location">
    <subcellularLocation>
        <location evidence="1">Cell outer membrane</location>
    </subcellularLocation>
</comment>
<dbReference type="InterPro" id="IPR051906">
    <property type="entry name" value="TolC-like"/>
</dbReference>
<evidence type="ECO:0000256" key="2">
    <source>
        <dbReference type="ARBA" id="ARBA00022448"/>
    </source>
</evidence>
<accession>A0A5J4T0P3</accession>
<comment type="caution">
    <text evidence="7">The sequence shown here is derived from an EMBL/GenBank/DDBJ whole genome shotgun (WGS) entry which is preliminary data.</text>
</comment>
<keyword evidence="3" id="KW-1134">Transmembrane beta strand</keyword>
<evidence type="ECO:0000256" key="1">
    <source>
        <dbReference type="ARBA" id="ARBA00004442"/>
    </source>
</evidence>
<dbReference type="InterPro" id="IPR003423">
    <property type="entry name" value="OMP_efflux"/>
</dbReference>
<keyword evidence="4" id="KW-0812">Transmembrane</keyword>
<evidence type="ECO:0000313" key="7">
    <source>
        <dbReference type="EMBL" id="KAA6351271.1"/>
    </source>
</evidence>
<dbReference type="GO" id="GO:0015562">
    <property type="term" value="F:efflux transmembrane transporter activity"/>
    <property type="evidence" value="ECO:0007669"/>
    <property type="project" value="InterPro"/>
</dbReference>
<dbReference type="PANTHER" id="PTHR30026">
    <property type="entry name" value="OUTER MEMBRANE PROTEIN TOLC"/>
    <property type="match status" value="1"/>
</dbReference>
<organism evidence="7">
    <name type="scientific">termite gut metagenome</name>
    <dbReference type="NCBI Taxonomy" id="433724"/>
    <lineage>
        <taxon>unclassified sequences</taxon>
        <taxon>metagenomes</taxon>
        <taxon>organismal metagenomes</taxon>
    </lineage>
</organism>
<evidence type="ECO:0000256" key="4">
    <source>
        <dbReference type="ARBA" id="ARBA00022692"/>
    </source>
</evidence>
<dbReference type="EMBL" id="SNRY01000016">
    <property type="protein sequence ID" value="KAA6351271.1"/>
    <property type="molecule type" value="Genomic_DNA"/>
</dbReference>
<name>A0A5J4T0P3_9ZZZZ</name>
<dbReference type="AlphaFoldDB" id="A0A5J4T0P3"/>
<protein>
    <submittedName>
        <fullName evidence="7">Putative efflux pump outer membrane protein TtgC</fullName>
    </submittedName>
</protein>
<evidence type="ECO:0000256" key="6">
    <source>
        <dbReference type="ARBA" id="ARBA00023237"/>
    </source>
</evidence>
<reference evidence="7" key="1">
    <citation type="submission" date="2019-03" db="EMBL/GenBank/DDBJ databases">
        <title>Single cell metagenomics reveals metabolic interactions within the superorganism composed of flagellate Streblomastix strix and complex community of Bacteroidetes bacteria on its surface.</title>
        <authorList>
            <person name="Treitli S.C."/>
            <person name="Kolisko M."/>
            <person name="Husnik F."/>
            <person name="Keeling P."/>
            <person name="Hampl V."/>
        </authorList>
    </citation>
    <scope>NUCLEOTIDE SEQUENCE</scope>
    <source>
        <strain evidence="7">STM</strain>
    </source>
</reference>
<evidence type="ECO:0000256" key="5">
    <source>
        <dbReference type="ARBA" id="ARBA00023136"/>
    </source>
</evidence>
<evidence type="ECO:0000256" key="3">
    <source>
        <dbReference type="ARBA" id="ARBA00022452"/>
    </source>
</evidence>
<dbReference type="Gene3D" id="1.20.1600.10">
    <property type="entry name" value="Outer membrane efflux proteins (OEP)"/>
    <property type="match status" value="1"/>
</dbReference>
<keyword evidence="5" id="KW-0472">Membrane</keyword>
<keyword evidence="6" id="KW-0998">Cell outer membrane</keyword>
<proteinExistence type="predicted"/>
<sequence>MKGLISKNVFLSLAGCLLFSYVQAQEIANEPTLALTLDKALEIALNDNPTIKIAGQEIKLKKEANKEAYSGLFPEASLSGTYSRTLKKQTMVMDFGGESMTIKMGSDNSYNGGLSISLPLFAPALYKAISLTKTDVDLAVEKARSSKLDLINQVTKAYYQLLLAQDGYDVLQKSYQQAETNFEMVKAGYEQGKVSEYDKIRADVQVRGLKPTLLSTSNGVILAALQLKVLIGVDAGTLVAVEGNLNDYEIIMFRQELNGDKLDLANNSDLKQLDLNAMLLEKNIKIQQTNFMPTLGMAFNYAYLSLNNDFKFSDYKWNPYSTLGFSLTVPLFKASNFTKLRQTKIQMRQLTETRINVERQLNTLATSYKSSMNTGCEQVLSNKEGVFQAEKGREIARKRYEIGKGTILELNDSEIALIQAQLAYNQSIFDYLTAKADLDKVLGKESISE</sequence>
<gene>
    <name evidence="7" type="ORF">EZS27_001417</name>
</gene>
<dbReference type="GO" id="GO:1990281">
    <property type="term" value="C:efflux pump complex"/>
    <property type="evidence" value="ECO:0007669"/>
    <property type="project" value="TreeGrafter"/>
</dbReference>